<keyword evidence="1" id="KW-0472">Membrane</keyword>
<organism evidence="3 4">
    <name type="scientific">Hypsizygus marmoreus</name>
    <name type="common">White beech mushroom</name>
    <name type="synonym">Agaricus marmoreus</name>
    <dbReference type="NCBI Taxonomy" id="39966"/>
    <lineage>
        <taxon>Eukaryota</taxon>
        <taxon>Fungi</taxon>
        <taxon>Dikarya</taxon>
        <taxon>Basidiomycota</taxon>
        <taxon>Agaricomycotina</taxon>
        <taxon>Agaricomycetes</taxon>
        <taxon>Agaricomycetidae</taxon>
        <taxon>Agaricales</taxon>
        <taxon>Tricholomatineae</taxon>
        <taxon>Lyophyllaceae</taxon>
        <taxon>Hypsizygus</taxon>
    </lineage>
</organism>
<dbReference type="Pfam" id="PF11563">
    <property type="entry name" value="Protoglobin"/>
    <property type="match status" value="1"/>
</dbReference>
<proteinExistence type="predicted"/>
<keyword evidence="1" id="KW-0812">Transmembrane</keyword>
<dbReference type="Gene3D" id="1.10.490.10">
    <property type="entry name" value="Globins"/>
    <property type="match status" value="1"/>
</dbReference>
<dbReference type="InterPro" id="IPR009050">
    <property type="entry name" value="Globin-like_sf"/>
</dbReference>
<dbReference type="Proteomes" id="UP000076154">
    <property type="component" value="Unassembled WGS sequence"/>
</dbReference>
<gene>
    <name evidence="3" type="ORF">Hypma_008323</name>
</gene>
<dbReference type="PANTHER" id="PTHR42071">
    <property type="entry name" value="PROTOGLOBIN DOMAIN-CONTAINING PROTEIN"/>
    <property type="match status" value="1"/>
</dbReference>
<evidence type="ECO:0000256" key="1">
    <source>
        <dbReference type="SAM" id="Phobius"/>
    </source>
</evidence>
<feature type="transmembrane region" description="Helical" evidence="1">
    <location>
        <begin position="222"/>
        <end position="241"/>
    </location>
</feature>
<evidence type="ECO:0000313" key="4">
    <source>
        <dbReference type="Proteomes" id="UP000076154"/>
    </source>
</evidence>
<dbReference type="InterPro" id="IPR012292">
    <property type="entry name" value="Globin/Proto"/>
</dbReference>
<protein>
    <recommendedName>
        <fullName evidence="2">Globin-sensor domain-containing protein</fullName>
    </recommendedName>
</protein>
<keyword evidence="1" id="KW-1133">Transmembrane helix</keyword>
<dbReference type="SUPFAM" id="SSF46458">
    <property type="entry name" value="Globin-like"/>
    <property type="match status" value="1"/>
</dbReference>
<dbReference type="AlphaFoldDB" id="A0A369JTJ3"/>
<dbReference type="InterPro" id="IPR044398">
    <property type="entry name" value="Globin-sensor_dom"/>
</dbReference>
<keyword evidence="4" id="KW-1185">Reference proteome</keyword>
<dbReference type="GO" id="GO:0020037">
    <property type="term" value="F:heme binding"/>
    <property type="evidence" value="ECO:0007669"/>
    <property type="project" value="InterPro"/>
</dbReference>
<dbReference type="PANTHER" id="PTHR42071:SF1">
    <property type="entry name" value="GLOBIN-SENSOR DOMAIN-CONTAINING PROTEIN"/>
    <property type="match status" value="1"/>
</dbReference>
<accession>A0A369JTJ3</accession>
<dbReference type="InParanoid" id="A0A369JTJ3"/>
<evidence type="ECO:0000259" key="2">
    <source>
        <dbReference type="Pfam" id="PF11563"/>
    </source>
</evidence>
<comment type="caution">
    <text evidence="3">The sequence shown here is derived from an EMBL/GenBank/DDBJ whole genome shotgun (WGS) entry which is preliminary data.</text>
</comment>
<dbReference type="GO" id="GO:0019825">
    <property type="term" value="F:oxygen binding"/>
    <property type="evidence" value="ECO:0007669"/>
    <property type="project" value="InterPro"/>
</dbReference>
<name>A0A369JTJ3_HYPMA</name>
<feature type="domain" description="Globin-sensor" evidence="2">
    <location>
        <begin position="23"/>
        <end position="208"/>
    </location>
</feature>
<evidence type="ECO:0000313" key="3">
    <source>
        <dbReference type="EMBL" id="RDB24550.1"/>
    </source>
</evidence>
<reference evidence="3" key="1">
    <citation type="submission" date="2018-04" db="EMBL/GenBank/DDBJ databases">
        <title>Whole genome sequencing of Hypsizygus marmoreus.</title>
        <authorList>
            <person name="Choi I.-G."/>
            <person name="Min B."/>
            <person name="Kim J.-G."/>
            <person name="Kim S."/>
            <person name="Oh Y.-L."/>
            <person name="Kong W.-S."/>
            <person name="Park H."/>
            <person name="Jeong J."/>
            <person name="Song E.-S."/>
        </authorList>
    </citation>
    <scope>NUCLEOTIDE SEQUENCE [LARGE SCALE GENOMIC DNA]</scope>
    <source>
        <strain evidence="3">51987-8</strain>
    </source>
</reference>
<dbReference type="OrthoDB" id="10027058at2759"/>
<sequence>MSASSSTAPMEHISIASLSHLPSRVQYLRTFIGFTDEDAAALHAAAPVVAPLVPTVVDAVYTKLLSFDITAKAFVPRQTGFTGEATAKLEDLSLEHPHVKFRKDFLGQYLVKVVSMDYDKDETWEYLDKVGLMHTGVAGFAHRKKKPALRVELVHCAILLGYVEDILANAVLNHPDLDLATKTAVLRAVNKILWIQNDLFARHYVRDAELEERQVRIERTSAAAAAFGIFALGVGFARYVAPLWRK</sequence>
<dbReference type="EMBL" id="LUEZ02000043">
    <property type="protein sequence ID" value="RDB24550.1"/>
    <property type="molecule type" value="Genomic_DNA"/>
</dbReference>